<evidence type="ECO:0000256" key="2">
    <source>
        <dbReference type="ARBA" id="ARBA00022801"/>
    </source>
</evidence>
<dbReference type="PANTHER" id="PTHR30337">
    <property type="entry name" value="COMPONENT OF ATP-DEPENDENT DSDNA EXONUCLEASE"/>
    <property type="match status" value="1"/>
</dbReference>
<dbReference type="AlphaFoldDB" id="A0A381WD16"/>
<dbReference type="Pfam" id="PF00149">
    <property type="entry name" value="Metallophos"/>
    <property type="match status" value="1"/>
</dbReference>
<name>A0A381WD16_9ZZZZ</name>
<protein>
    <recommendedName>
        <fullName evidence="4">Calcineurin-like phosphoesterase domain-containing protein</fullName>
    </recommendedName>
</protein>
<reference evidence="5" key="1">
    <citation type="submission" date="2018-05" db="EMBL/GenBank/DDBJ databases">
        <authorList>
            <person name="Lanie J.A."/>
            <person name="Ng W.-L."/>
            <person name="Kazmierczak K.M."/>
            <person name="Andrzejewski T.M."/>
            <person name="Davidsen T.M."/>
            <person name="Wayne K.J."/>
            <person name="Tettelin H."/>
            <person name="Glass J.I."/>
            <person name="Rusch D."/>
            <person name="Podicherti R."/>
            <person name="Tsui H.-C.T."/>
            <person name="Winkler M.E."/>
        </authorList>
    </citation>
    <scope>NUCLEOTIDE SEQUENCE</scope>
</reference>
<dbReference type="PANTHER" id="PTHR30337:SF0">
    <property type="entry name" value="NUCLEASE SBCCD SUBUNIT D"/>
    <property type="match status" value="1"/>
</dbReference>
<evidence type="ECO:0000256" key="1">
    <source>
        <dbReference type="ARBA" id="ARBA00022722"/>
    </source>
</evidence>
<dbReference type="GO" id="GO:0004527">
    <property type="term" value="F:exonuclease activity"/>
    <property type="evidence" value="ECO:0007669"/>
    <property type="project" value="UniProtKB-KW"/>
</dbReference>
<keyword evidence="1" id="KW-0540">Nuclease</keyword>
<gene>
    <name evidence="5" type="ORF">METZ01_LOCUS103239</name>
</gene>
<dbReference type="InterPro" id="IPR029052">
    <property type="entry name" value="Metallo-depent_PP-like"/>
</dbReference>
<dbReference type="EMBL" id="UINC01011412">
    <property type="protein sequence ID" value="SVA50385.1"/>
    <property type="molecule type" value="Genomic_DNA"/>
</dbReference>
<dbReference type="InterPro" id="IPR041796">
    <property type="entry name" value="Mre11_N"/>
</dbReference>
<evidence type="ECO:0000313" key="5">
    <source>
        <dbReference type="EMBL" id="SVA50385.1"/>
    </source>
</evidence>
<keyword evidence="3" id="KW-0269">Exonuclease</keyword>
<dbReference type="InterPro" id="IPR050535">
    <property type="entry name" value="DNA_Repair-Maintenance_Comp"/>
</dbReference>
<evidence type="ECO:0000256" key="3">
    <source>
        <dbReference type="ARBA" id="ARBA00022839"/>
    </source>
</evidence>
<sequence length="418" mass="47405">MKFAHLSDIHLGFQKYEALQEIEQNVFEKTLDECISRKVDFILIPGDMFHVNIPEMRVQKYAFAKFKQVHDAGIPVYVVYGSHDFSPVANSVIDLLAETGYITKVTKVKESTEEKITLDFLQDEKTQVKIAGFSGLKKGKDREYYEKLDRDSLESESGFKIFVFHGGISEMKAGMDPGDDYMPLSLLPKNFDYYAGGHFHTFSHEKYDKYPNVVYPGTLFAGFHSDLEENAKEKDRGFVLVEFEDKIKNIEFVKIENANYELIEIDANNKKADSVNQELWSKVKDIDPAQKIIILKVAGELTSGKTADVDLSLIREDLIQKGSLVVNIKKNKLTSREYSITAASGESKDEIEANVFKENIGQVRTKEKELIGNDGVALAKKLLKEFAQPVLVNEKKAEYQTRIQQGILELLGLEQDDS</sequence>
<proteinExistence type="predicted"/>
<dbReference type="SUPFAM" id="SSF56300">
    <property type="entry name" value="Metallo-dependent phosphatases"/>
    <property type="match status" value="1"/>
</dbReference>
<evidence type="ECO:0000259" key="4">
    <source>
        <dbReference type="Pfam" id="PF00149"/>
    </source>
</evidence>
<dbReference type="CDD" id="cd00840">
    <property type="entry name" value="MPP_Mre11_N"/>
    <property type="match status" value="1"/>
</dbReference>
<accession>A0A381WD16</accession>
<feature type="domain" description="Calcineurin-like phosphoesterase" evidence="4">
    <location>
        <begin position="1"/>
        <end position="201"/>
    </location>
</feature>
<dbReference type="Gene3D" id="3.60.21.10">
    <property type="match status" value="1"/>
</dbReference>
<organism evidence="5">
    <name type="scientific">marine metagenome</name>
    <dbReference type="NCBI Taxonomy" id="408172"/>
    <lineage>
        <taxon>unclassified sequences</taxon>
        <taxon>metagenomes</taxon>
        <taxon>ecological metagenomes</taxon>
    </lineage>
</organism>
<dbReference type="InterPro" id="IPR004843">
    <property type="entry name" value="Calcineurin-like_PHP"/>
</dbReference>
<keyword evidence="2" id="KW-0378">Hydrolase</keyword>